<reference evidence="11 12" key="1">
    <citation type="journal article" date="2019" name="Emerg. Microbes Infect.">
        <title>Comprehensive subspecies identification of 175 nontuberculous mycobacteria species based on 7547 genomic profiles.</title>
        <authorList>
            <person name="Matsumoto Y."/>
            <person name="Kinjo T."/>
            <person name="Motooka D."/>
            <person name="Nabeya D."/>
            <person name="Jung N."/>
            <person name="Uechi K."/>
            <person name="Horii T."/>
            <person name="Iida T."/>
            <person name="Fujita J."/>
            <person name="Nakamura S."/>
        </authorList>
    </citation>
    <scope>NUCLEOTIDE SEQUENCE [LARGE SCALE GENOMIC DNA]</scope>
    <source>
        <strain evidence="11 12">JCM 12375</strain>
    </source>
</reference>
<keyword evidence="5 9" id="KW-0064">Aspartyl protease</keyword>
<organism evidence="11 12">
    <name type="scientific">Mycolicibacterium mageritense</name>
    <name type="common">Mycobacterium mageritense</name>
    <dbReference type="NCBI Taxonomy" id="53462"/>
    <lineage>
        <taxon>Bacteria</taxon>
        <taxon>Bacillati</taxon>
        <taxon>Actinomycetota</taxon>
        <taxon>Actinomycetes</taxon>
        <taxon>Mycobacteriales</taxon>
        <taxon>Mycobacteriaceae</taxon>
        <taxon>Mycolicibacterium</taxon>
    </lineage>
</organism>
<evidence type="ECO:0000256" key="6">
    <source>
        <dbReference type="ARBA" id="ARBA00022801"/>
    </source>
</evidence>
<dbReference type="PANTHER" id="PTHR33695">
    <property type="entry name" value="LIPOPROTEIN SIGNAL PEPTIDASE"/>
    <property type="match status" value="1"/>
</dbReference>
<dbReference type="PANTHER" id="PTHR33695:SF1">
    <property type="entry name" value="LIPOPROTEIN SIGNAL PEPTIDASE"/>
    <property type="match status" value="1"/>
</dbReference>
<evidence type="ECO:0000313" key="11">
    <source>
        <dbReference type="EMBL" id="BBX38493.1"/>
    </source>
</evidence>
<comment type="similarity">
    <text evidence="1 9 10">Belongs to the peptidase A8 family.</text>
</comment>
<keyword evidence="6 9" id="KW-0378">Hydrolase</keyword>
<gene>
    <name evidence="9" type="primary">lspA</name>
    <name evidence="11" type="ORF">MMAGJ_77750</name>
</gene>
<evidence type="ECO:0000256" key="1">
    <source>
        <dbReference type="ARBA" id="ARBA00006139"/>
    </source>
</evidence>
<dbReference type="PRINTS" id="PR00781">
    <property type="entry name" value="LIPOSIGPTASE"/>
</dbReference>
<keyword evidence="2 9" id="KW-1003">Cell membrane</keyword>
<evidence type="ECO:0000256" key="5">
    <source>
        <dbReference type="ARBA" id="ARBA00022750"/>
    </source>
</evidence>
<feature type="active site" evidence="9">
    <location>
        <position position="130"/>
    </location>
</feature>
<proteinExistence type="inferred from homology"/>
<dbReference type="Proteomes" id="UP000465622">
    <property type="component" value="Chromosome"/>
</dbReference>
<evidence type="ECO:0000256" key="7">
    <source>
        <dbReference type="ARBA" id="ARBA00022989"/>
    </source>
</evidence>
<feature type="transmembrane region" description="Helical" evidence="9">
    <location>
        <begin position="60"/>
        <end position="89"/>
    </location>
</feature>
<dbReference type="PROSITE" id="PS00855">
    <property type="entry name" value="SPASE_II"/>
    <property type="match status" value="1"/>
</dbReference>
<comment type="catalytic activity">
    <reaction evidence="9">
        <text>Release of signal peptides from bacterial membrane prolipoproteins. Hydrolyzes -Xaa-Yaa-Zaa-|-(S,diacylglyceryl)Cys-, in which Xaa is hydrophobic (preferably Leu), and Yaa (Ala or Ser) and Zaa (Gly or Ala) have small, neutral side chains.</text>
        <dbReference type="EC" id="3.4.23.36"/>
    </reaction>
</comment>
<comment type="caution">
    <text evidence="9">Lacks conserved residue(s) required for the propagation of feature annotation.</text>
</comment>
<dbReference type="EMBL" id="AP022567">
    <property type="protein sequence ID" value="BBX38493.1"/>
    <property type="molecule type" value="Genomic_DNA"/>
</dbReference>
<feature type="transmembrane region" description="Helical" evidence="9">
    <location>
        <begin position="96"/>
        <end position="114"/>
    </location>
</feature>
<sequence>MPAAAAIIGAAPTRRRLLFVVGAAVLLVDVGTKSLAVGLLEPGHAVSLVGDRLVCVLTRNAGAALSIAAGNAVLLSVAVLITVVAVGALGWRVRSAGWALGLGMVLGGATGNLVDRVFRSPGPLRGQVVDFLAIGWGPVFNVADFAVLGGVICLITLSLIGSPLGSANQKTRSSAG</sequence>
<evidence type="ECO:0000313" key="12">
    <source>
        <dbReference type="Proteomes" id="UP000465622"/>
    </source>
</evidence>
<evidence type="ECO:0000256" key="3">
    <source>
        <dbReference type="ARBA" id="ARBA00022670"/>
    </source>
</evidence>
<evidence type="ECO:0000256" key="4">
    <source>
        <dbReference type="ARBA" id="ARBA00022692"/>
    </source>
</evidence>
<keyword evidence="3 9" id="KW-0645">Protease</keyword>
<evidence type="ECO:0000256" key="9">
    <source>
        <dbReference type="HAMAP-Rule" id="MF_00161"/>
    </source>
</evidence>
<keyword evidence="7 9" id="KW-1133">Transmembrane helix</keyword>
<evidence type="ECO:0000256" key="2">
    <source>
        <dbReference type="ARBA" id="ARBA00022475"/>
    </source>
</evidence>
<dbReference type="EC" id="3.4.23.36" evidence="9"/>
<protein>
    <recommendedName>
        <fullName evidence="9">Lipoprotein signal peptidase</fullName>
        <ecNumber evidence="9">3.4.23.36</ecNumber>
    </recommendedName>
    <alternativeName>
        <fullName evidence="9">Prolipoprotein signal peptidase</fullName>
    </alternativeName>
    <alternativeName>
        <fullName evidence="9">Signal peptidase II</fullName>
        <shortName evidence="9">SPase II</shortName>
    </alternativeName>
</protein>
<comment type="function">
    <text evidence="9">This protein specifically catalyzes the removal of signal peptides from prolipoproteins.</text>
</comment>
<evidence type="ECO:0000256" key="10">
    <source>
        <dbReference type="RuleBase" id="RU004181"/>
    </source>
</evidence>
<dbReference type="HAMAP" id="MF_00161">
    <property type="entry name" value="LspA"/>
    <property type="match status" value="1"/>
</dbReference>
<dbReference type="Pfam" id="PF01252">
    <property type="entry name" value="Peptidase_A8"/>
    <property type="match status" value="1"/>
</dbReference>
<feature type="transmembrane region" description="Helical" evidence="9">
    <location>
        <begin position="134"/>
        <end position="160"/>
    </location>
</feature>
<keyword evidence="12" id="KW-1185">Reference proteome</keyword>
<accession>A0ABM7I6C0</accession>
<evidence type="ECO:0000256" key="8">
    <source>
        <dbReference type="ARBA" id="ARBA00023136"/>
    </source>
</evidence>
<dbReference type="InterPro" id="IPR001872">
    <property type="entry name" value="Peptidase_A8"/>
</dbReference>
<name>A0ABM7I6C0_MYCME</name>
<keyword evidence="8 9" id="KW-0472">Membrane</keyword>
<comment type="pathway">
    <text evidence="9">Protein modification; lipoprotein biosynthesis (signal peptide cleavage).</text>
</comment>
<comment type="subcellular location">
    <subcellularLocation>
        <location evidence="9">Cell membrane</location>
        <topology evidence="9">Multi-pass membrane protein</topology>
    </subcellularLocation>
</comment>
<keyword evidence="4 9" id="KW-0812">Transmembrane</keyword>
<feature type="active site" evidence="9">
    <location>
        <position position="144"/>
    </location>
</feature>